<evidence type="ECO:0000256" key="2">
    <source>
        <dbReference type="SAM" id="MobiDB-lite"/>
    </source>
</evidence>
<keyword evidence="1" id="KW-0175">Coiled coil</keyword>
<dbReference type="Proteomes" id="UP000294796">
    <property type="component" value="Unassembled WGS sequence"/>
</dbReference>
<organism evidence="3 4">
    <name type="scientific">Luteimonas aestuarii</name>
    <dbReference type="NCBI Taxonomy" id="453837"/>
    <lineage>
        <taxon>Bacteria</taxon>
        <taxon>Pseudomonadati</taxon>
        <taxon>Pseudomonadota</taxon>
        <taxon>Gammaproteobacteria</taxon>
        <taxon>Lysobacterales</taxon>
        <taxon>Lysobacteraceae</taxon>
        <taxon>Luteimonas</taxon>
    </lineage>
</organism>
<keyword evidence="4" id="KW-1185">Reference proteome</keyword>
<gene>
    <name evidence="3" type="ORF">E2F46_01270</name>
</gene>
<dbReference type="AlphaFoldDB" id="A0A4R5U4G8"/>
<feature type="region of interest" description="Disordered" evidence="2">
    <location>
        <begin position="111"/>
        <end position="132"/>
    </location>
</feature>
<sequence length="132" mass="14870">MAFVRQNVNLDREQLKLARRLARESGVAFSAYMRDALERHNAGVTLIAVLENSNAHLELLLDQLREENATLRRSLQQDHQRLRDEMKAEQAQAIERYEEALRRVLSAAIAPTAPSKASAKTPAANPMLSPRV</sequence>
<evidence type="ECO:0000313" key="4">
    <source>
        <dbReference type="Proteomes" id="UP000294796"/>
    </source>
</evidence>
<evidence type="ECO:0000313" key="3">
    <source>
        <dbReference type="EMBL" id="TDK28544.1"/>
    </source>
</evidence>
<feature type="coiled-coil region" evidence="1">
    <location>
        <begin position="47"/>
        <end position="103"/>
    </location>
</feature>
<protein>
    <submittedName>
        <fullName evidence="3">Uncharacterized protein</fullName>
    </submittedName>
</protein>
<evidence type="ECO:0000256" key="1">
    <source>
        <dbReference type="SAM" id="Coils"/>
    </source>
</evidence>
<proteinExistence type="predicted"/>
<dbReference type="EMBL" id="SMTF01000001">
    <property type="protein sequence ID" value="TDK28544.1"/>
    <property type="molecule type" value="Genomic_DNA"/>
</dbReference>
<reference evidence="3 4" key="1">
    <citation type="submission" date="2019-03" db="EMBL/GenBank/DDBJ databases">
        <title>Luteimonas zhaokaii sp.nov., isolated from the rectal contents of Plateau pika in Yushu, Qinghai Province, China.</title>
        <authorList>
            <person name="Zhang G."/>
        </authorList>
    </citation>
    <scope>NUCLEOTIDE SEQUENCE [LARGE SCALE GENOMIC DNA]</scope>
    <source>
        <strain evidence="3 4">B9</strain>
    </source>
</reference>
<dbReference type="OrthoDB" id="6047994at2"/>
<accession>A0A4R5U4G8</accession>
<name>A0A4R5U4G8_9GAMM</name>
<feature type="compositionally biased region" description="Low complexity" evidence="2">
    <location>
        <begin position="111"/>
        <end position="124"/>
    </location>
</feature>
<comment type="caution">
    <text evidence="3">The sequence shown here is derived from an EMBL/GenBank/DDBJ whole genome shotgun (WGS) entry which is preliminary data.</text>
</comment>
<dbReference type="RefSeq" id="WP_133320365.1">
    <property type="nucleotide sequence ID" value="NZ_SMTF01000001.1"/>
</dbReference>